<dbReference type="Pfam" id="PF17768">
    <property type="entry name" value="RecJ_OB"/>
    <property type="match status" value="1"/>
</dbReference>
<dbReference type="InterPro" id="IPR041122">
    <property type="entry name" value="RecJ_OB"/>
</dbReference>
<dbReference type="AlphaFoldDB" id="A0A916NDQ3"/>
<dbReference type="Pfam" id="PF01368">
    <property type="entry name" value="DHH"/>
    <property type="match status" value="1"/>
</dbReference>
<keyword evidence="5 9" id="KW-0269">Exonuclease</keyword>
<feature type="domain" description="DHHA1" evidence="7">
    <location>
        <begin position="356"/>
        <end position="446"/>
    </location>
</feature>
<dbReference type="GO" id="GO:0003676">
    <property type="term" value="F:nucleic acid binding"/>
    <property type="evidence" value="ECO:0007669"/>
    <property type="project" value="InterPro"/>
</dbReference>
<dbReference type="InterPro" id="IPR001667">
    <property type="entry name" value="DDH_dom"/>
</dbReference>
<dbReference type="Pfam" id="PF02272">
    <property type="entry name" value="DHHA1"/>
    <property type="match status" value="1"/>
</dbReference>
<dbReference type="InterPro" id="IPR003156">
    <property type="entry name" value="DHHA1_dom"/>
</dbReference>
<keyword evidence="10" id="KW-1185">Reference proteome</keyword>
<dbReference type="GO" id="GO:0008409">
    <property type="term" value="F:5'-3' exonuclease activity"/>
    <property type="evidence" value="ECO:0007669"/>
    <property type="project" value="InterPro"/>
</dbReference>
<dbReference type="InterPro" id="IPR004610">
    <property type="entry name" value="RecJ"/>
</dbReference>
<dbReference type="Gene3D" id="3.90.1640.30">
    <property type="match status" value="1"/>
</dbReference>
<reference evidence="9" key="1">
    <citation type="submission" date="2021-04" db="EMBL/GenBank/DDBJ databases">
        <authorList>
            <person name="Rodrigo-Torres L."/>
            <person name="Arahal R. D."/>
            <person name="Lucena T."/>
        </authorList>
    </citation>
    <scope>NUCLEOTIDE SEQUENCE</scope>
    <source>
        <strain evidence="9">CECT 9275</strain>
    </source>
</reference>
<keyword evidence="4 9" id="KW-0378">Hydrolase</keyword>
<comment type="similarity">
    <text evidence="1">Belongs to the RecJ family.</text>
</comment>
<feature type="domain" description="RecJ OB" evidence="8">
    <location>
        <begin position="460"/>
        <end position="566"/>
    </location>
</feature>
<dbReference type="PANTHER" id="PTHR30255:SF2">
    <property type="entry name" value="SINGLE-STRANDED-DNA-SPECIFIC EXONUCLEASE RECJ"/>
    <property type="match status" value="1"/>
</dbReference>
<evidence type="ECO:0000259" key="7">
    <source>
        <dbReference type="Pfam" id="PF02272"/>
    </source>
</evidence>
<evidence type="ECO:0000256" key="5">
    <source>
        <dbReference type="ARBA" id="ARBA00022839"/>
    </source>
</evidence>
<accession>A0A916NDQ3</accession>
<dbReference type="InterPro" id="IPR038763">
    <property type="entry name" value="DHH_sf"/>
</dbReference>
<dbReference type="EMBL" id="CAJRAF010000002">
    <property type="protein sequence ID" value="CAG5012303.1"/>
    <property type="molecule type" value="Genomic_DNA"/>
</dbReference>
<keyword evidence="3" id="KW-0540">Nuclease</keyword>
<dbReference type="PANTHER" id="PTHR30255">
    <property type="entry name" value="SINGLE-STRANDED-DNA-SPECIFIC EXONUCLEASE RECJ"/>
    <property type="match status" value="1"/>
</dbReference>
<feature type="domain" description="DDH" evidence="6">
    <location>
        <begin position="84"/>
        <end position="233"/>
    </location>
</feature>
<dbReference type="SUPFAM" id="SSF64182">
    <property type="entry name" value="DHH phosphoesterases"/>
    <property type="match status" value="1"/>
</dbReference>
<evidence type="ECO:0000259" key="6">
    <source>
        <dbReference type="Pfam" id="PF01368"/>
    </source>
</evidence>
<sequence>MIEKRWIHPPEFTLEQQDLAAQLARDINVNPHLAKLLVQRGITGYESAKNFFRSDLSKLHDPFLMKDMDVAVERLKTAIHAGEKILVYGDYDVDGTTSVTMFYGFLSKLYRNLDYYIPDRYLEGYGVSWQSIDWARDNGYTLIVTLDCGIKSIDKVTEAKKRGIDFIICDHHRPGSEIPPAIAVLDPKREDCLYPYKELTGCGVGFKLLHAYCIDQKIDPAILFEYLDLLVVSIAADIVPITGENRILAFYGLRQLNTAPRTGIKALIKIAGISGELDITNVVFGLGPRINAAGRIKHAKEAVRLLLSEDETEADDFAMEINKHNTDRRTFDTSITEEALAMIQNDSWFDSATSTVLFKEDWHKGVIGIVASRCIERYHRPTIILTQSHGKAAGSARSVPGFDVYEAIEECADLLEQFGGHTFAAGLTLPLDNIEAFRQRFDDIVRNKILPEQLIPRVSIDLDLDLASITPKFYQILKQMGPFGPGNMPPVFVSNNVTLAGKPVLMKEKHIKFEVKQKNAGPFTVIGFGMSHFYPDLLSGIPFSICYHLEENTFRDKKTLQLSLKDIKFNAENGIHELANQ</sequence>
<dbReference type="RefSeq" id="WP_215241387.1">
    <property type="nucleotide sequence ID" value="NZ_CAJRAF010000002.1"/>
</dbReference>
<evidence type="ECO:0000259" key="8">
    <source>
        <dbReference type="Pfam" id="PF17768"/>
    </source>
</evidence>
<evidence type="ECO:0000256" key="1">
    <source>
        <dbReference type="ARBA" id="ARBA00005915"/>
    </source>
</evidence>
<proteinExistence type="inferred from homology"/>
<name>A0A916NDQ3_9BACT</name>
<dbReference type="GO" id="GO:0006310">
    <property type="term" value="P:DNA recombination"/>
    <property type="evidence" value="ECO:0007669"/>
    <property type="project" value="InterPro"/>
</dbReference>
<dbReference type="Gene3D" id="3.10.310.30">
    <property type="match status" value="1"/>
</dbReference>
<dbReference type="NCBIfam" id="TIGR00644">
    <property type="entry name" value="recJ"/>
    <property type="match status" value="1"/>
</dbReference>
<evidence type="ECO:0000313" key="9">
    <source>
        <dbReference type="EMBL" id="CAG5012303.1"/>
    </source>
</evidence>
<gene>
    <name evidence="9" type="primary">recJ</name>
    <name evidence="9" type="ORF">DYBT9275_05149</name>
</gene>
<dbReference type="GO" id="GO:0006281">
    <property type="term" value="P:DNA repair"/>
    <property type="evidence" value="ECO:0007669"/>
    <property type="project" value="InterPro"/>
</dbReference>
<dbReference type="Proteomes" id="UP000680038">
    <property type="component" value="Unassembled WGS sequence"/>
</dbReference>
<evidence type="ECO:0000256" key="4">
    <source>
        <dbReference type="ARBA" id="ARBA00022801"/>
    </source>
</evidence>
<comment type="caution">
    <text evidence="9">The sequence shown here is derived from an EMBL/GenBank/DDBJ whole genome shotgun (WGS) entry which is preliminary data.</text>
</comment>
<protein>
    <recommendedName>
        <fullName evidence="2">Single-stranded-DNA-specific exonuclease RecJ</fullName>
    </recommendedName>
</protein>
<dbReference type="InterPro" id="IPR051673">
    <property type="entry name" value="SSDNA_exonuclease_RecJ"/>
</dbReference>
<evidence type="ECO:0000313" key="10">
    <source>
        <dbReference type="Proteomes" id="UP000680038"/>
    </source>
</evidence>
<evidence type="ECO:0000256" key="3">
    <source>
        <dbReference type="ARBA" id="ARBA00022722"/>
    </source>
</evidence>
<evidence type="ECO:0000256" key="2">
    <source>
        <dbReference type="ARBA" id="ARBA00019841"/>
    </source>
</evidence>
<organism evidence="9 10">
    <name type="scientific">Dyadobacter helix</name>
    <dbReference type="NCBI Taxonomy" id="2822344"/>
    <lineage>
        <taxon>Bacteria</taxon>
        <taxon>Pseudomonadati</taxon>
        <taxon>Bacteroidota</taxon>
        <taxon>Cytophagia</taxon>
        <taxon>Cytophagales</taxon>
        <taxon>Spirosomataceae</taxon>
        <taxon>Dyadobacter</taxon>
    </lineage>
</organism>